<dbReference type="InterPro" id="IPR049326">
    <property type="entry name" value="Rhodopsin_dom_fungi"/>
</dbReference>
<comment type="subcellular location">
    <subcellularLocation>
        <location evidence="1">Membrane</location>
        <topology evidence="1">Multi-pass membrane protein</topology>
    </subcellularLocation>
</comment>
<evidence type="ECO:0000313" key="9">
    <source>
        <dbReference type="EMBL" id="KAH6645398.1"/>
    </source>
</evidence>
<dbReference type="PANTHER" id="PTHR33048">
    <property type="entry name" value="PTH11-LIKE INTEGRAL MEMBRANE PROTEIN (AFU_ORTHOLOGUE AFUA_5G11245)"/>
    <property type="match status" value="1"/>
</dbReference>
<dbReference type="InterPro" id="IPR052337">
    <property type="entry name" value="SAT4-like"/>
</dbReference>
<sequence>MLFAKTAIILEWMRIFVPKGTRNFFFWTCLSILSVNAAFYVVAIFIINLTCRPVQKSWYLMTPGVCFGAETRRHFDFSSACINLALDILILFLPQRTIWTLNMPSKKKIGVSLVFTIGLGACAAALGRVITGRTLFGSQDRTYDAAAPTLCVLAEMTCTFLVFSSPAILKVFTKTRATMQIAETLRSWSRIFSRNRSVGSNTSGQNAGMEPGAYRKMHENSELPLARLSRPAEGGAKPWAGGAIHGGRQRDHDDEILRSTTLSADGHELAS</sequence>
<proteinExistence type="inferred from homology"/>
<evidence type="ECO:0000256" key="1">
    <source>
        <dbReference type="ARBA" id="ARBA00004141"/>
    </source>
</evidence>
<dbReference type="Pfam" id="PF20684">
    <property type="entry name" value="Fung_rhodopsin"/>
    <property type="match status" value="1"/>
</dbReference>
<evidence type="ECO:0000256" key="6">
    <source>
        <dbReference type="SAM" id="MobiDB-lite"/>
    </source>
</evidence>
<keyword evidence="3 7" id="KW-1133">Transmembrane helix</keyword>
<feature type="transmembrane region" description="Helical" evidence="7">
    <location>
        <begin position="109"/>
        <end position="130"/>
    </location>
</feature>
<feature type="region of interest" description="Disordered" evidence="6">
    <location>
        <begin position="231"/>
        <end position="255"/>
    </location>
</feature>
<gene>
    <name evidence="9" type="ORF">BKA67DRAFT_111379</name>
</gene>
<evidence type="ECO:0000256" key="4">
    <source>
        <dbReference type="ARBA" id="ARBA00023136"/>
    </source>
</evidence>
<comment type="caution">
    <text evidence="9">The sequence shown here is derived from an EMBL/GenBank/DDBJ whole genome shotgun (WGS) entry which is preliminary data.</text>
</comment>
<dbReference type="AlphaFoldDB" id="A0A9P8RG57"/>
<feature type="transmembrane region" description="Helical" evidence="7">
    <location>
        <begin position="24"/>
        <end position="51"/>
    </location>
</feature>
<evidence type="ECO:0000313" key="10">
    <source>
        <dbReference type="Proteomes" id="UP000758603"/>
    </source>
</evidence>
<dbReference type="RefSeq" id="XP_045951912.1">
    <property type="nucleotide sequence ID" value="XM_046094895.1"/>
</dbReference>
<name>A0A9P8RG57_9PEZI</name>
<dbReference type="Proteomes" id="UP000758603">
    <property type="component" value="Unassembled WGS sequence"/>
</dbReference>
<dbReference type="PANTHER" id="PTHR33048:SF47">
    <property type="entry name" value="INTEGRAL MEMBRANE PROTEIN-RELATED"/>
    <property type="match status" value="1"/>
</dbReference>
<evidence type="ECO:0000256" key="5">
    <source>
        <dbReference type="ARBA" id="ARBA00038359"/>
    </source>
</evidence>
<keyword evidence="4 7" id="KW-0472">Membrane</keyword>
<comment type="similarity">
    <text evidence="5">Belongs to the SAT4 family.</text>
</comment>
<evidence type="ECO:0000256" key="2">
    <source>
        <dbReference type="ARBA" id="ARBA00022692"/>
    </source>
</evidence>
<keyword evidence="10" id="KW-1185">Reference proteome</keyword>
<evidence type="ECO:0000259" key="8">
    <source>
        <dbReference type="Pfam" id="PF20684"/>
    </source>
</evidence>
<evidence type="ECO:0000256" key="3">
    <source>
        <dbReference type="ARBA" id="ARBA00022989"/>
    </source>
</evidence>
<dbReference type="GO" id="GO:0016020">
    <property type="term" value="C:membrane"/>
    <property type="evidence" value="ECO:0007669"/>
    <property type="project" value="UniProtKB-SubCell"/>
</dbReference>
<dbReference type="EMBL" id="JAGPXC010000011">
    <property type="protein sequence ID" value="KAH6645398.1"/>
    <property type="molecule type" value="Genomic_DNA"/>
</dbReference>
<accession>A0A9P8RG57</accession>
<protein>
    <recommendedName>
        <fullName evidence="8">Rhodopsin domain-containing protein</fullName>
    </recommendedName>
</protein>
<reference evidence="9" key="1">
    <citation type="journal article" date="2021" name="Nat. Commun.">
        <title>Genetic determinants of endophytism in the Arabidopsis root mycobiome.</title>
        <authorList>
            <person name="Mesny F."/>
            <person name="Miyauchi S."/>
            <person name="Thiergart T."/>
            <person name="Pickel B."/>
            <person name="Atanasova L."/>
            <person name="Karlsson M."/>
            <person name="Huettel B."/>
            <person name="Barry K.W."/>
            <person name="Haridas S."/>
            <person name="Chen C."/>
            <person name="Bauer D."/>
            <person name="Andreopoulos W."/>
            <person name="Pangilinan J."/>
            <person name="LaButti K."/>
            <person name="Riley R."/>
            <person name="Lipzen A."/>
            <person name="Clum A."/>
            <person name="Drula E."/>
            <person name="Henrissat B."/>
            <person name="Kohler A."/>
            <person name="Grigoriev I.V."/>
            <person name="Martin F.M."/>
            <person name="Hacquard S."/>
        </authorList>
    </citation>
    <scope>NUCLEOTIDE SEQUENCE</scope>
    <source>
        <strain evidence="9">MPI-SDFR-AT-0073</strain>
    </source>
</reference>
<feature type="domain" description="Rhodopsin" evidence="8">
    <location>
        <begin position="2"/>
        <end position="173"/>
    </location>
</feature>
<organism evidence="9 10">
    <name type="scientific">Truncatella angustata</name>
    <dbReference type="NCBI Taxonomy" id="152316"/>
    <lineage>
        <taxon>Eukaryota</taxon>
        <taxon>Fungi</taxon>
        <taxon>Dikarya</taxon>
        <taxon>Ascomycota</taxon>
        <taxon>Pezizomycotina</taxon>
        <taxon>Sordariomycetes</taxon>
        <taxon>Xylariomycetidae</taxon>
        <taxon>Amphisphaeriales</taxon>
        <taxon>Sporocadaceae</taxon>
        <taxon>Truncatella</taxon>
    </lineage>
</organism>
<dbReference type="OrthoDB" id="444631at2759"/>
<dbReference type="GeneID" id="70123788"/>
<keyword evidence="2 7" id="KW-0812">Transmembrane</keyword>
<feature type="transmembrane region" description="Helical" evidence="7">
    <location>
        <begin position="145"/>
        <end position="169"/>
    </location>
</feature>
<evidence type="ECO:0000256" key="7">
    <source>
        <dbReference type="SAM" id="Phobius"/>
    </source>
</evidence>